<dbReference type="GO" id="GO:0006412">
    <property type="term" value="P:translation"/>
    <property type="evidence" value="ECO:0007669"/>
    <property type="project" value="InterPro"/>
</dbReference>
<evidence type="ECO:0000256" key="1">
    <source>
        <dbReference type="ARBA" id="ARBA00008560"/>
    </source>
</evidence>
<name>A0A2Z5T3M4_9GAMM</name>
<dbReference type="InterPro" id="IPR011332">
    <property type="entry name" value="Ribosomal_zn-bd"/>
</dbReference>
<feature type="region of interest" description="Disordered" evidence="6">
    <location>
        <begin position="1"/>
        <end position="22"/>
    </location>
</feature>
<dbReference type="Proteomes" id="UP000289537">
    <property type="component" value="Chromosome"/>
</dbReference>
<dbReference type="InterPro" id="IPR002677">
    <property type="entry name" value="Ribosomal_bL32"/>
</dbReference>
<dbReference type="Pfam" id="PF01783">
    <property type="entry name" value="Ribosomal_L32p"/>
    <property type="match status" value="1"/>
</dbReference>
<dbReference type="KEGG" id="eor:NARRFE1_00420"/>
<protein>
    <recommendedName>
        <fullName evidence="4">Large ribosomal subunit protein bL32</fullName>
    </recommendedName>
    <alternativeName>
        <fullName evidence="5">50S ribosomal protein L32</fullName>
    </alternativeName>
</protein>
<proteinExistence type="inferred from homology"/>
<dbReference type="SUPFAM" id="SSF57829">
    <property type="entry name" value="Zn-binding ribosomal proteins"/>
    <property type="match status" value="1"/>
</dbReference>
<evidence type="ECO:0000313" key="8">
    <source>
        <dbReference type="Proteomes" id="UP000289537"/>
    </source>
</evidence>
<keyword evidence="2 7" id="KW-0689">Ribosomal protein</keyword>
<evidence type="ECO:0000256" key="5">
    <source>
        <dbReference type="ARBA" id="ARBA00035491"/>
    </source>
</evidence>
<keyword evidence="3" id="KW-0687">Ribonucleoprotein</keyword>
<dbReference type="RefSeq" id="WP_148708352.1">
    <property type="nucleotide sequence ID" value="NZ_AP018161.1"/>
</dbReference>
<comment type="similarity">
    <text evidence="1">Belongs to the bacterial ribosomal protein bL32 family.</text>
</comment>
<evidence type="ECO:0000256" key="4">
    <source>
        <dbReference type="ARBA" id="ARBA00035178"/>
    </source>
</evidence>
<evidence type="ECO:0000313" key="7">
    <source>
        <dbReference type="EMBL" id="BBA85001.1"/>
    </source>
</evidence>
<gene>
    <name evidence="7" type="primary">rpmF</name>
    <name evidence="7" type="ORF">NARRFE1_00420</name>
</gene>
<dbReference type="AlphaFoldDB" id="A0A2Z5T3M4"/>
<sequence length="46" mass="5614">MAVQKNRKTKSKKKMKKSNINIRKPTLFYNKENNDINIFHFNFVKK</sequence>
<feature type="compositionally biased region" description="Basic residues" evidence="6">
    <location>
        <begin position="1"/>
        <end position="17"/>
    </location>
</feature>
<reference evidence="7 8" key="1">
    <citation type="journal article" date="2017" name="Proc. Natl. Acad. Sci. U.S.A.">
        <title>Small genome symbiont underlies cuticle hardness in beetles.</title>
        <authorList>
            <person name="Anbutsu H."/>
            <person name="Moriyama M."/>
            <person name="Nikoh N."/>
            <person name="Hosokawa T."/>
            <person name="Futahashi R."/>
            <person name="Tanahashi M."/>
            <person name="Meng X.Y."/>
            <person name="Kuriwada T."/>
            <person name="Mori N."/>
            <person name="Oshima K."/>
            <person name="Hattori M."/>
            <person name="Fujie M."/>
            <person name="Satoh N."/>
            <person name="Maeda T."/>
            <person name="Shigenobu S."/>
            <person name="Koga R."/>
            <person name="Fukatsu T."/>
        </authorList>
    </citation>
    <scope>NUCLEOTIDE SEQUENCE [LARGE SCALE GENOMIC DNA]</scope>
    <source>
        <strain evidence="7">NARRFE1</strain>
    </source>
</reference>
<evidence type="ECO:0000256" key="2">
    <source>
        <dbReference type="ARBA" id="ARBA00022980"/>
    </source>
</evidence>
<organism evidence="7 8">
    <name type="scientific">endosymbiont of Rhynchophorus ferrugineus</name>
    <dbReference type="NCBI Taxonomy" id="1972133"/>
    <lineage>
        <taxon>Bacteria</taxon>
        <taxon>Pseudomonadati</taxon>
        <taxon>Pseudomonadota</taxon>
        <taxon>Gammaproteobacteria</taxon>
        <taxon>Candidatus Nardonella</taxon>
    </lineage>
</organism>
<evidence type="ECO:0000256" key="3">
    <source>
        <dbReference type="ARBA" id="ARBA00023274"/>
    </source>
</evidence>
<dbReference type="GO" id="GO:0015934">
    <property type="term" value="C:large ribosomal subunit"/>
    <property type="evidence" value="ECO:0007669"/>
    <property type="project" value="InterPro"/>
</dbReference>
<keyword evidence="8" id="KW-1185">Reference proteome</keyword>
<evidence type="ECO:0000256" key="6">
    <source>
        <dbReference type="SAM" id="MobiDB-lite"/>
    </source>
</evidence>
<dbReference type="GO" id="GO:0003735">
    <property type="term" value="F:structural constituent of ribosome"/>
    <property type="evidence" value="ECO:0007669"/>
    <property type="project" value="InterPro"/>
</dbReference>
<dbReference type="EMBL" id="AP018161">
    <property type="protein sequence ID" value="BBA85001.1"/>
    <property type="molecule type" value="Genomic_DNA"/>
</dbReference>
<accession>A0A2Z5T3M4</accession>